<gene>
    <name evidence="1" type="ORF">MM171A00157_0069</name>
    <name evidence="2" type="ORF">MM171B00143_0029</name>
</gene>
<organism evidence="2">
    <name type="scientific">viral metagenome</name>
    <dbReference type="NCBI Taxonomy" id="1070528"/>
    <lineage>
        <taxon>unclassified sequences</taxon>
        <taxon>metagenomes</taxon>
        <taxon>organismal metagenomes</taxon>
    </lineage>
</organism>
<reference evidence="2" key="1">
    <citation type="submission" date="2020-03" db="EMBL/GenBank/DDBJ databases">
        <title>The deep terrestrial virosphere.</title>
        <authorList>
            <person name="Holmfeldt K."/>
            <person name="Nilsson E."/>
            <person name="Simone D."/>
            <person name="Lopez-Fernandez M."/>
            <person name="Wu X."/>
            <person name="de Brujin I."/>
            <person name="Lundin D."/>
            <person name="Andersson A."/>
            <person name="Bertilsson S."/>
            <person name="Dopson M."/>
        </authorList>
    </citation>
    <scope>NUCLEOTIDE SEQUENCE</scope>
    <source>
        <strain evidence="1">MM171A00157</strain>
        <strain evidence="2">MM171B00143</strain>
    </source>
</reference>
<proteinExistence type="predicted"/>
<accession>A0A6M3MD01</accession>
<evidence type="ECO:0000313" key="1">
    <source>
        <dbReference type="EMBL" id="QJB00900.1"/>
    </source>
</evidence>
<protein>
    <submittedName>
        <fullName evidence="2">Uncharacterized protein</fullName>
    </submittedName>
</protein>
<dbReference type="AlphaFoldDB" id="A0A6M3MD01"/>
<name>A0A6M3MD01_9ZZZZ</name>
<sequence length="102" mass="11324">MKKSDAKRIAETITSGQLAEMFERAKAGVTDWEAASTVNKGMSRGTAWNILWGCFKDNPSPRPTAKVNMIWEFGEFLDPALIPAKPSRRALPAPHHQEPNFA</sequence>
<evidence type="ECO:0000313" key="2">
    <source>
        <dbReference type="EMBL" id="QJB05058.1"/>
    </source>
</evidence>
<dbReference type="EMBL" id="MT143894">
    <property type="protein sequence ID" value="QJB05058.1"/>
    <property type="molecule type" value="Genomic_DNA"/>
</dbReference>
<dbReference type="EMBL" id="MT143702">
    <property type="protein sequence ID" value="QJB00900.1"/>
    <property type="molecule type" value="Genomic_DNA"/>
</dbReference>